<dbReference type="CDD" id="cd03801">
    <property type="entry name" value="GT4_PimA-like"/>
    <property type="match status" value="1"/>
</dbReference>
<gene>
    <name evidence="3" type="ORF">H8B17_19515</name>
</gene>
<organism evidence="3 4">
    <name type="scientific">Sphingobacterium arenae</name>
    <dbReference type="NCBI Taxonomy" id="1280598"/>
    <lineage>
        <taxon>Bacteria</taxon>
        <taxon>Pseudomonadati</taxon>
        <taxon>Bacteroidota</taxon>
        <taxon>Sphingobacteriia</taxon>
        <taxon>Sphingobacteriales</taxon>
        <taxon>Sphingobacteriaceae</taxon>
        <taxon>Sphingobacterium</taxon>
    </lineage>
</organism>
<dbReference type="Gene3D" id="3.40.50.2000">
    <property type="entry name" value="Glycogen Phosphorylase B"/>
    <property type="match status" value="2"/>
</dbReference>
<proteinExistence type="predicted"/>
<protein>
    <submittedName>
        <fullName evidence="3">Glycosyltransferase family 4 protein</fullName>
    </submittedName>
</protein>
<evidence type="ECO:0000259" key="2">
    <source>
        <dbReference type="Pfam" id="PF13439"/>
    </source>
</evidence>
<sequence length="362" mass="41482">MTDRLIIPKKIANKILMIGVSKSTYGGMTAVLVSYEKYFEKSRFIPTWRLGNKFVKAFYALQAVMRCFLLLLVDQRIKILHIHGAANASFYRKRIFIKMGKFFRKKVIMHQHAADFKEFFENSHDKRNIVRTLNLCDTLIVLSQSWKKYFASIGVSEANIRVLNNMVTPPTAAPEQRSDDKLHLLFLGEISNRKGIYDLLTMLKDNKEFFQNKLLLRIGGNAVDGDIHTFINENGLSRFVKYEGWVSGEKKADCFAWADVYILPSYNEGLPVAILEAMSYARPVISTNVGGIPEIVYSYENGILIEAGNLEQIKEAVQFFIDHPALLPEYGKKCFETVRPFFPESVCKQLTSIYEDLLEDKT</sequence>
<comment type="caution">
    <text evidence="3">The sequence shown here is derived from an EMBL/GenBank/DDBJ whole genome shotgun (WGS) entry which is preliminary data.</text>
</comment>
<feature type="domain" description="Glycosyl transferase family 1" evidence="1">
    <location>
        <begin position="176"/>
        <end position="326"/>
    </location>
</feature>
<dbReference type="InterPro" id="IPR050194">
    <property type="entry name" value="Glycosyltransferase_grp1"/>
</dbReference>
<dbReference type="InterPro" id="IPR001296">
    <property type="entry name" value="Glyco_trans_1"/>
</dbReference>
<dbReference type="InterPro" id="IPR028098">
    <property type="entry name" value="Glyco_trans_4-like_N"/>
</dbReference>
<keyword evidence="4" id="KW-1185">Reference proteome</keyword>
<dbReference type="PANTHER" id="PTHR45947:SF3">
    <property type="entry name" value="SULFOQUINOVOSYL TRANSFERASE SQD2"/>
    <property type="match status" value="1"/>
</dbReference>
<dbReference type="Pfam" id="PF13439">
    <property type="entry name" value="Glyco_transf_4"/>
    <property type="match status" value="1"/>
</dbReference>
<dbReference type="RefSeq" id="WP_190310922.1">
    <property type="nucleotide sequence ID" value="NZ_JACNYK010000008.1"/>
</dbReference>
<dbReference type="EMBL" id="JACNYK010000008">
    <property type="protein sequence ID" value="MBD1427774.1"/>
    <property type="molecule type" value="Genomic_DNA"/>
</dbReference>
<reference evidence="3 4" key="1">
    <citation type="submission" date="2020-08" db="EMBL/GenBank/DDBJ databases">
        <title>Sphingobacterium sp. DN00404 isolated from aquaculture water.</title>
        <authorList>
            <person name="Zhang M."/>
        </authorList>
    </citation>
    <scope>NUCLEOTIDE SEQUENCE [LARGE SCALE GENOMIC DNA]</scope>
    <source>
        <strain evidence="3 4">KCTC 32294</strain>
    </source>
</reference>
<dbReference type="Pfam" id="PF00534">
    <property type="entry name" value="Glycos_transf_1"/>
    <property type="match status" value="1"/>
</dbReference>
<accession>A0ABR7Y8Y8</accession>
<evidence type="ECO:0000313" key="4">
    <source>
        <dbReference type="Proteomes" id="UP000606494"/>
    </source>
</evidence>
<dbReference type="PANTHER" id="PTHR45947">
    <property type="entry name" value="SULFOQUINOVOSYL TRANSFERASE SQD2"/>
    <property type="match status" value="1"/>
</dbReference>
<dbReference type="Proteomes" id="UP000606494">
    <property type="component" value="Unassembled WGS sequence"/>
</dbReference>
<name>A0ABR7Y8Y8_9SPHI</name>
<evidence type="ECO:0000313" key="3">
    <source>
        <dbReference type="EMBL" id="MBD1427774.1"/>
    </source>
</evidence>
<dbReference type="SUPFAM" id="SSF53756">
    <property type="entry name" value="UDP-Glycosyltransferase/glycogen phosphorylase"/>
    <property type="match status" value="1"/>
</dbReference>
<evidence type="ECO:0000259" key="1">
    <source>
        <dbReference type="Pfam" id="PF00534"/>
    </source>
</evidence>
<feature type="domain" description="Glycosyltransferase subfamily 4-like N-terminal" evidence="2">
    <location>
        <begin position="63"/>
        <end position="167"/>
    </location>
</feature>